<evidence type="ECO:0000313" key="1">
    <source>
        <dbReference type="EMBL" id="SFR65200.1"/>
    </source>
</evidence>
<dbReference type="AlphaFoldDB" id="A0A1I6IFV1"/>
<protein>
    <submittedName>
        <fullName evidence="1">Uncharacterized protein</fullName>
    </submittedName>
</protein>
<sequence>MRKIEIKQKLEELVKELRNSEDSSTLWDKEINESLVNLRKHMTHSGGNPCSCCGGSGVG</sequence>
<dbReference type="Proteomes" id="UP000199462">
    <property type="component" value="Unassembled WGS sequence"/>
</dbReference>
<keyword evidence="2" id="KW-1185">Reference proteome</keyword>
<name>A0A1I6IFV1_9FLAO</name>
<organism evidence="1 2">
    <name type="scientific">Maribacter stanieri</name>
    <dbReference type="NCBI Taxonomy" id="440514"/>
    <lineage>
        <taxon>Bacteria</taxon>
        <taxon>Pseudomonadati</taxon>
        <taxon>Bacteroidota</taxon>
        <taxon>Flavobacteriia</taxon>
        <taxon>Flavobacteriales</taxon>
        <taxon>Flavobacteriaceae</taxon>
        <taxon>Maribacter</taxon>
    </lineage>
</organism>
<dbReference type="STRING" id="440514.SAMN04488010_1583"/>
<reference evidence="2" key="1">
    <citation type="submission" date="2016-10" db="EMBL/GenBank/DDBJ databases">
        <authorList>
            <person name="Varghese N."/>
            <person name="Submissions S."/>
        </authorList>
    </citation>
    <scope>NUCLEOTIDE SEQUENCE [LARGE SCALE GENOMIC DNA]</scope>
    <source>
        <strain evidence="2">DSM 19891</strain>
    </source>
</reference>
<dbReference type="RefSeq" id="WP_091902543.1">
    <property type="nucleotide sequence ID" value="NZ_FOYX01000001.1"/>
</dbReference>
<proteinExistence type="predicted"/>
<dbReference type="EMBL" id="FOYX01000001">
    <property type="protein sequence ID" value="SFR65200.1"/>
    <property type="molecule type" value="Genomic_DNA"/>
</dbReference>
<evidence type="ECO:0000313" key="2">
    <source>
        <dbReference type="Proteomes" id="UP000199462"/>
    </source>
</evidence>
<gene>
    <name evidence="1" type="ORF">SAMN04488010_1583</name>
</gene>
<accession>A0A1I6IFV1</accession>